<comment type="subunit">
    <text evidence="9">U1 snRNP is composed of the 7 core Sm proteins B/B', D1, D2, D3, E, F and G that assemble in a heptameric protein ring on the Sm site of the small nuclear RNA to form the core snRNP, and at least 3 U1 snRNP-specific proteins U1-70K, U1-A and U1-C. U1-C interacts with U1 snRNA and the 5' splice-site region of the pre-mRNA.</text>
</comment>
<keyword evidence="4 9" id="KW-0862">Zinc</keyword>
<dbReference type="FunFam" id="3.30.160.60:FF:000059">
    <property type="entry name" value="U1 small nuclear ribonucleoprotein C"/>
    <property type="match status" value="1"/>
</dbReference>
<comment type="function">
    <text evidence="9">Component of the spliceosomal U1 snRNP, which is essential for recognition of the pre-mRNA 5' splice-site and the subsequent assembly of the spliceosome. U1-C is directly involved in initial 5' splice-site recognition for both constitutive and regulated alternative splicing. The interaction with the 5' splice-site seems to precede base-pairing between the pre-mRNA and the U1 snRNA. Stimulates commitment or early (E) complex formation by stabilizing the base pairing of the 5' end of the U1 snRNA and the 5' splice-site region.</text>
</comment>
<proteinExistence type="inferred from homology"/>
<keyword evidence="6 9" id="KW-0539">Nucleus</keyword>
<dbReference type="GO" id="GO:0008270">
    <property type="term" value="F:zinc ion binding"/>
    <property type="evidence" value="ECO:0007669"/>
    <property type="project" value="UniProtKB-UniRule"/>
</dbReference>
<dbReference type="SUPFAM" id="SSF53300">
    <property type="entry name" value="vWA-like"/>
    <property type="match status" value="1"/>
</dbReference>
<dbReference type="Proteomes" id="UP000827892">
    <property type="component" value="Chromosome IV"/>
</dbReference>
<dbReference type="GO" id="GO:0005685">
    <property type="term" value="C:U1 snRNP"/>
    <property type="evidence" value="ECO:0007669"/>
    <property type="project" value="UniProtKB-UniRule"/>
</dbReference>
<feature type="compositionally biased region" description="Low complexity" evidence="10">
    <location>
        <begin position="712"/>
        <end position="727"/>
    </location>
</feature>
<dbReference type="GO" id="GO:0003729">
    <property type="term" value="F:mRNA binding"/>
    <property type="evidence" value="ECO:0007669"/>
    <property type="project" value="UniProtKB-UniRule"/>
</dbReference>
<dbReference type="Gene3D" id="3.30.160.60">
    <property type="entry name" value="Classic Zinc Finger"/>
    <property type="match status" value="1"/>
</dbReference>
<dbReference type="GO" id="GO:0000395">
    <property type="term" value="P:mRNA 5'-splice site recognition"/>
    <property type="evidence" value="ECO:0007669"/>
    <property type="project" value="UniProtKB-UniRule"/>
</dbReference>
<feature type="compositionally biased region" description="Low complexity" evidence="10">
    <location>
        <begin position="738"/>
        <end position="750"/>
    </location>
</feature>
<dbReference type="InterPro" id="IPR002035">
    <property type="entry name" value="VWF_A"/>
</dbReference>
<feature type="region of interest" description="Disordered" evidence="10">
    <location>
        <begin position="984"/>
        <end position="1004"/>
    </location>
</feature>
<dbReference type="SUPFAM" id="SSF57667">
    <property type="entry name" value="beta-beta-alpha zinc fingers"/>
    <property type="match status" value="1"/>
</dbReference>
<dbReference type="InterPro" id="IPR000690">
    <property type="entry name" value="Matrin/U1-C_Znf_C2H2"/>
</dbReference>
<evidence type="ECO:0000259" key="11">
    <source>
        <dbReference type="PROSITE" id="PS50171"/>
    </source>
</evidence>
<feature type="domain" description="VWFA" evidence="12">
    <location>
        <begin position="3"/>
        <end position="138"/>
    </location>
</feature>
<dbReference type="InterPro" id="IPR036236">
    <property type="entry name" value="Znf_C2H2_sf"/>
</dbReference>
<dbReference type="Pfam" id="PF25462">
    <property type="entry name" value="Beta-barrel_INTS6"/>
    <property type="match status" value="1"/>
</dbReference>
<dbReference type="InterPro" id="IPR036465">
    <property type="entry name" value="vWFA_dom_sf"/>
</dbReference>
<dbReference type="FunFam" id="3.40.50.410:FF:000010">
    <property type="entry name" value="Integrator complex subunit 6 like"/>
    <property type="match status" value="1"/>
</dbReference>
<dbReference type="GO" id="GO:0071004">
    <property type="term" value="C:U2-type prespliceosome"/>
    <property type="evidence" value="ECO:0007669"/>
    <property type="project" value="UniProtKB-UniRule"/>
</dbReference>
<dbReference type="PANTHER" id="PTHR12957:SF2">
    <property type="entry name" value="INTEGRATOR COMPLEX SUBUNIT 6"/>
    <property type="match status" value="1"/>
</dbReference>
<keyword evidence="5 9" id="KW-0694">RNA-binding</keyword>
<protein>
    <recommendedName>
        <fullName evidence="9">U1 small nuclear ribonucleoprotein C</fullName>
        <shortName evidence="9">U1 snRNP C</shortName>
        <shortName evidence="9">U1-C</shortName>
        <shortName evidence="9">U1C</shortName>
    </recommendedName>
</protein>
<dbReference type="PROSITE" id="PS50171">
    <property type="entry name" value="ZF_MATRIN"/>
    <property type="match status" value="1"/>
</dbReference>
<comment type="subcellular location">
    <subcellularLocation>
        <location evidence="1 9">Nucleus</location>
    </subcellularLocation>
</comment>
<evidence type="ECO:0000256" key="8">
    <source>
        <dbReference type="ARBA" id="ARBA00046357"/>
    </source>
</evidence>
<evidence type="ECO:0000256" key="6">
    <source>
        <dbReference type="ARBA" id="ARBA00023242"/>
    </source>
</evidence>
<dbReference type="GO" id="GO:0000243">
    <property type="term" value="C:commitment complex"/>
    <property type="evidence" value="ECO:0007669"/>
    <property type="project" value="UniProtKB-UniRule"/>
</dbReference>
<dbReference type="InterPro" id="IPR013085">
    <property type="entry name" value="U1-CZ_Znf_C2H2"/>
</dbReference>
<dbReference type="InterPro" id="IPR051113">
    <property type="entry name" value="Integrator_subunit6"/>
</dbReference>
<reference evidence="13 14" key="1">
    <citation type="submission" date="2022-05" db="EMBL/GenBank/DDBJ databases">
        <title>Chromosome-level reference genomes for two strains of Caenorhabditis briggsae: an improved platform for comparative genomics.</title>
        <authorList>
            <person name="Stevens L."/>
            <person name="Andersen E.C."/>
        </authorList>
    </citation>
    <scope>NUCLEOTIDE SEQUENCE [LARGE SCALE GENOMIC DNA]</scope>
    <source>
        <strain evidence="13">QX1410_ONT</strain>
        <tissue evidence="13">Whole-organism</tissue>
    </source>
</reference>
<gene>
    <name evidence="13" type="ORF">L3Y34_005351</name>
</gene>
<keyword evidence="7 9" id="KW-0687">Ribonucleoprotein</keyword>
<evidence type="ECO:0000313" key="14">
    <source>
        <dbReference type="Proteomes" id="UP000827892"/>
    </source>
</evidence>
<dbReference type="PROSITE" id="PS50234">
    <property type="entry name" value="VWFA"/>
    <property type="match status" value="1"/>
</dbReference>
<feature type="compositionally biased region" description="Pro residues" evidence="10">
    <location>
        <begin position="988"/>
        <end position="1004"/>
    </location>
</feature>
<sequence>MPVYFFILDTSGSMSTRSHPQFSFFDLAKNYIETFIKGRNRADSRMVVGRENDRYFLLTTQGKYPENVKVVSEKAGGIVVDELKKLTLPYGSAQIHQTILDAFRILHTNRAQTGIDGVGTGRAIQNTEQIMLIVLTDGSGINSIPIDFRLYFDPAFLGSEMTKEAFRWDQKLYTVVFRIPSSPYRPTPSQLANIDIDVPIIERVCGLTGGRSFAIVSLRQIQTSIDYILSQSNQHKVGVRFGCLPHLHFTAGNITNDEVLRIKRRFDNVNAKKPVTNLISRSNNQGRPVTCHWPIPESYFPTRGLDQLPQRTAHPMILCAPMALPLTIRSEIPVDKLELEPGGVTDLIMDLLQKKKDMTIWTFIEGSSNGPTAPFGCLRMNTFGTGVTLILLPFNFPQFYPLIEEVVKEPILTTSQVWRSKLDSYFQTVPYYYFTPMRNSLDKIKVKVDYSSSMSNIYAGQLLSNLNRLKVKAKEEYDKILIECKLNESKGTKLANPSIRIERITSRTSIIGLGGDDDDYEERMLNEVESTPIYAGDFKIPLYPPTVSDAQLDTSYRNPYMGSVEDIVSKLNRIQANVDMLFNPNKASLLDMARLGDRPRFNTLEELHNMPQKLMGEYEPYQAARLKFYGQPMRKIDEEKDRTHAFGNPYKLKGLGAGIDEVMDSAVVDGNSPNQPTKRFGEPRQGGGPPKRRRGPLGIDAFDQYRTRRSMRGSSASSDISDFSVSSGDELLIDSREGTPGTSGASTPSSDFENLQLEEMDTVEQLTRNLNDFEEMRGRDVNIQAVEPPAVAPAPPAPAEILTDQEVLTRKIRIGTIVRKPANHRAYDEIMILAGGNCQESILIRHALRESQRFKLKMLTENMPKYYCDYCDTFLTHDSPSVRKTHNGGRKHKDNVRMFYQKWMEDQAQKLVDQTARAFATNRMHGAVPRTTMGMAPVPPVGHHPMMGGPPGMPMMAPRPFPGPPVGFPGAPGLAPFPGPPMGLAGPPGMPPMMPRPPQQFRPM</sequence>
<evidence type="ECO:0000256" key="10">
    <source>
        <dbReference type="SAM" id="MobiDB-lite"/>
    </source>
</evidence>
<dbReference type="PANTHER" id="PTHR12957">
    <property type="entry name" value="DEAD/H BOX POLYPEPTIDE 26/DICE1-RELATED"/>
    <property type="match status" value="1"/>
</dbReference>
<comment type="similarity">
    <text evidence="9">Belongs to the U1 small nuclear ribonucleoprotein C family.</text>
</comment>
<evidence type="ECO:0000256" key="5">
    <source>
        <dbReference type="ARBA" id="ARBA00022884"/>
    </source>
</evidence>
<evidence type="ECO:0000256" key="9">
    <source>
        <dbReference type="HAMAP-Rule" id="MF_03153"/>
    </source>
</evidence>
<evidence type="ECO:0000256" key="1">
    <source>
        <dbReference type="ARBA" id="ARBA00004123"/>
    </source>
</evidence>
<dbReference type="AlphaFoldDB" id="A0AAE9AEG4"/>
<evidence type="ECO:0000313" key="13">
    <source>
        <dbReference type="EMBL" id="ULT97473.1"/>
    </source>
</evidence>
<feature type="domain" description="Matrin-type" evidence="11">
    <location>
        <begin position="866"/>
        <end position="898"/>
    </location>
</feature>
<keyword evidence="2 9" id="KW-0479">Metal-binding</keyword>
<dbReference type="HAMAP" id="MF_03153">
    <property type="entry name" value="U1_C"/>
    <property type="match status" value="1"/>
</dbReference>
<dbReference type="InterPro" id="IPR017340">
    <property type="entry name" value="U1_snRNP-C"/>
</dbReference>
<evidence type="ECO:0000259" key="12">
    <source>
        <dbReference type="PROSITE" id="PS50234"/>
    </source>
</evidence>
<evidence type="ECO:0000256" key="4">
    <source>
        <dbReference type="ARBA" id="ARBA00022833"/>
    </source>
</evidence>
<evidence type="ECO:0000256" key="2">
    <source>
        <dbReference type="ARBA" id="ARBA00022723"/>
    </source>
</evidence>
<dbReference type="EMBL" id="CP090894">
    <property type="protein sequence ID" value="ULT97473.1"/>
    <property type="molecule type" value="Genomic_DNA"/>
</dbReference>
<dbReference type="SMART" id="SM00451">
    <property type="entry name" value="ZnF_U1"/>
    <property type="match status" value="1"/>
</dbReference>
<dbReference type="GO" id="GO:0030627">
    <property type="term" value="F:pre-mRNA 5'-splice site binding"/>
    <property type="evidence" value="ECO:0007669"/>
    <property type="project" value="InterPro"/>
</dbReference>
<feature type="region of interest" description="Disordered" evidence="10">
    <location>
        <begin position="666"/>
        <end position="755"/>
    </location>
</feature>
<accession>A0AAE9AEG4</accession>
<keyword evidence="3 9" id="KW-0863">Zinc-finger</keyword>
<dbReference type="GO" id="GO:0000387">
    <property type="term" value="P:spliceosomal snRNP assembly"/>
    <property type="evidence" value="ECO:0007669"/>
    <property type="project" value="UniProtKB-UniRule"/>
</dbReference>
<organism evidence="13 14">
    <name type="scientific">Caenorhabditis briggsae</name>
    <dbReference type="NCBI Taxonomy" id="6238"/>
    <lineage>
        <taxon>Eukaryota</taxon>
        <taxon>Metazoa</taxon>
        <taxon>Ecdysozoa</taxon>
        <taxon>Nematoda</taxon>
        <taxon>Chromadorea</taxon>
        <taxon>Rhabditida</taxon>
        <taxon>Rhabditina</taxon>
        <taxon>Rhabditomorpha</taxon>
        <taxon>Rhabditoidea</taxon>
        <taxon>Rhabditidae</taxon>
        <taxon>Peloderinae</taxon>
        <taxon>Caenorhabditis</taxon>
    </lineage>
</organism>
<evidence type="ECO:0000256" key="7">
    <source>
        <dbReference type="ARBA" id="ARBA00023274"/>
    </source>
</evidence>
<evidence type="ECO:0000256" key="3">
    <source>
        <dbReference type="ARBA" id="ARBA00022771"/>
    </source>
</evidence>
<dbReference type="Gene3D" id="3.40.50.410">
    <property type="entry name" value="von Willebrand factor, type A domain"/>
    <property type="match status" value="1"/>
</dbReference>
<dbReference type="InterPro" id="IPR003604">
    <property type="entry name" value="Matrin/U1-like-C_Znf_C2H2"/>
</dbReference>
<comment type="subunit">
    <text evidence="8">Component of the U1 snRNP. The U1 snRNP is composed of the U1 snRNA and the 7 core Sm proteins SNRPB, SNRPD1, SNRPD2, SNRPD3, SNRPE, SNRPF and SNRPG that assemble in a heptameric protein ring on the Sm site of the small nuclear RNA to form the core snRNP, and at least 3 U1 snRNP-specific proteins SNRNP70/U1-70K, SNRPA/U1-A and SNRPC/U1-C. SNRPC/U1-C interacts with U1 snRNA and the 5' splice-site region of the pre-mRNA. Interacts (via N-terminus) with TIA1 (via C-terminus); thereby promoting spliceosomal U1 snRNP recruitment to 5' splice sites.</text>
</comment>
<dbReference type="GO" id="GO:0030619">
    <property type="term" value="F:U1 snRNA binding"/>
    <property type="evidence" value="ECO:0007669"/>
    <property type="project" value="UniProtKB-UniRule"/>
</dbReference>
<dbReference type="InterPro" id="IPR057413">
    <property type="entry name" value="Beta-barrel_INTS6"/>
</dbReference>
<dbReference type="Pfam" id="PF06220">
    <property type="entry name" value="zf-U1"/>
    <property type="match status" value="1"/>
</dbReference>
<name>A0AAE9AEG4_CAEBR</name>